<name>M4B3G7_HYAAE</name>
<dbReference type="EnsemblProtists" id="HpaT800816">
    <property type="protein sequence ID" value="HpaP800816"/>
    <property type="gene ID" value="HpaG800816"/>
</dbReference>
<reference evidence="3" key="1">
    <citation type="journal article" date="2010" name="Science">
        <title>Signatures of adaptation to obligate biotrophy in the Hyaloperonospora arabidopsidis genome.</title>
        <authorList>
            <person name="Baxter L."/>
            <person name="Tripathy S."/>
            <person name="Ishaque N."/>
            <person name="Boot N."/>
            <person name="Cabral A."/>
            <person name="Kemen E."/>
            <person name="Thines M."/>
            <person name="Ah-Fong A."/>
            <person name="Anderson R."/>
            <person name="Badejoko W."/>
            <person name="Bittner-Eddy P."/>
            <person name="Boore J.L."/>
            <person name="Chibucos M.C."/>
            <person name="Coates M."/>
            <person name="Dehal P."/>
            <person name="Delehaunty K."/>
            <person name="Dong S."/>
            <person name="Downton P."/>
            <person name="Dumas B."/>
            <person name="Fabro G."/>
            <person name="Fronick C."/>
            <person name="Fuerstenberg S.I."/>
            <person name="Fulton L."/>
            <person name="Gaulin E."/>
            <person name="Govers F."/>
            <person name="Hughes L."/>
            <person name="Humphray S."/>
            <person name="Jiang R.H."/>
            <person name="Judelson H."/>
            <person name="Kamoun S."/>
            <person name="Kyung K."/>
            <person name="Meijer H."/>
            <person name="Minx P."/>
            <person name="Morris P."/>
            <person name="Nelson J."/>
            <person name="Phuntumart V."/>
            <person name="Qutob D."/>
            <person name="Rehmany A."/>
            <person name="Rougon-Cardoso A."/>
            <person name="Ryden P."/>
            <person name="Torto-Alalibo T."/>
            <person name="Studholme D."/>
            <person name="Wang Y."/>
            <person name="Win J."/>
            <person name="Wood J."/>
            <person name="Clifton S.W."/>
            <person name="Rogers J."/>
            <person name="Van den Ackerveken G."/>
            <person name="Jones J.D."/>
            <person name="McDowell J.M."/>
            <person name="Beynon J."/>
            <person name="Tyler B.M."/>
        </authorList>
    </citation>
    <scope>NUCLEOTIDE SEQUENCE [LARGE SCALE GENOMIC DNA]</scope>
    <source>
        <strain evidence="3">Emoy2</strain>
    </source>
</reference>
<dbReference type="Proteomes" id="UP000011713">
    <property type="component" value="Unassembled WGS sequence"/>
</dbReference>
<keyword evidence="3" id="KW-1185">Reference proteome</keyword>
<dbReference type="InParanoid" id="M4B3G7"/>
<protein>
    <submittedName>
        <fullName evidence="2">Uncharacterized protein</fullName>
    </submittedName>
</protein>
<organism evidence="2 3">
    <name type="scientific">Hyaloperonospora arabidopsidis (strain Emoy2)</name>
    <name type="common">Downy mildew agent</name>
    <name type="synonym">Peronospora arabidopsidis</name>
    <dbReference type="NCBI Taxonomy" id="559515"/>
    <lineage>
        <taxon>Eukaryota</taxon>
        <taxon>Sar</taxon>
        <taxon>Stramenopiles</taxon>
        <taxon>Oomycota</taxon>
        <taxon>Peronosporomycetes</taxon>
        <taxon>Peronosporales</taxon>
        <taxon>Peronosporaceae</taxon>
        <taxon>Hyaloperonospora</taxon>
    </lineage>
</organism>
<accession>M4B3G7</accession>
<feature type="region of interest" description="Disordered" evidence="1">
    <location>
        <begin position="17"/>
        <end position="53"/>
    </location>
</feature>
<proteinExistence type="predicted"/>
<evidence type="ECO:0000313" key="3">
    <source>
        <dbReference type="Proteomes" id="UP000011713"/>
    </source>
</evidence>
<dbReference type="EMBL" id="JH598179">
    <property type="status" value="NOT_ANNOTATED_CDS"/>
    <property type="molecule type" value="Genomic_DNA"/>
</dbReference>
<dbReference type="HOGENOM" id="CLU_2019659_0_0_1"/>
<evidence type="ECO:0000256" key="1">
    <source>
        <dbReference type="SAM" id="MobiDB-lite"/>
    </source>
</evidence>
<reference evidence="2" key="2">
    <citation type="submission" date="2015-06" db="UniProtKB">
        <authorList>
            <consortium name="EnsemblProtists"/>
        </authorList>
    </citation>
    <scope>IDENTIFICATION</scope>
    <source>
        <strain evidence="2">Emoy2</strain>
    </source>
</reference>
<dbReference type="STRING" id="559515.M4B3G7"/>
<evidence type="ECO:0000313" key="2">
    <source>
        <dbReference type="EnsemblProtists" id="HpaP800816"/>
    </source>
</evidence>
<dbReference type="VEuPathDB" id="FungiDB:HpaG800816"/>
<sequence length="123" mass="14027">MLRIIFLSYRTLAAPNRRSQMDPPTKKRRAANDLLPCPPVSDTSSTSTSRHAEYDAETMQQQLKLFIRSEDVSSAQILGDFLVALALAPPDSKGQSRKKTKKQYFDKLTVYINYVYDTRIVLK</sequence>
<dbReference type="AlphaFoldDB" id="M4B3G7"/>